<proteinExistence type="predicted"/>
<organism evidence="1 2">
    <name type="scientific">Lacticaseibacillus thailandensis DSM 22698 = JCM 13996</name>
    <dbReference type="NCBI Taxonomy" id="1423810"/>
    <lineage>
        <taxon>Bacteria</taxon>
        <taxon>Bacillati</taxon>
        <taxon>Bacillota</taxon>
        <taxon>Bacilli</taxon>
        <taxon>Lactobacillales</taxon>
        <taxon>Lactobacillaceae</taxon>
        <taxon>Lacticaseibacillus</taxon>
    </lineage>
</organism>
<dbReference type="STRING" id="1423810.FD19_GL000054"/>
<gene>
    <name evidence="1" type="ORF">FD19_GL000054</name>
</gene>
<keyword evidence="2" id="KW-1185">Reference proteome</keyword>
<dbReference type="RefSeq" id="WP_056968845.1">
    <property type="nucleotide sequence ID" value="NZ_AYZK01000001.1"/>
</dbReference>
<protein>
    <submittedName>
        <fullName evidence="1">Uncharacterized protein</fullName>
    </submittedName>
</protein>
<comment type="caution">
    <text evidence="1">The sequence shown here is derived from an EMBL/GenBank/DDBJ whole genome shotgun (WGS) entry which is preliminary data.</text>
</comment>
<dbReference type="Proteomes" id="UP000051789">
    <property type="component" value="Unassembled WGS sequence"/>
</dbReference>
<evidence type="ECO:0000313" key="1">
    <source>
        <dbReference type="EMBL" id="KRM87779.1"/>
    </source>
</evidence>
<sequence>MRVIDLLALMADVDKNSPVWLRTDDQPLRVTGVAPIDPDQPDRIVLTTAPAPAHALKRWELIMLTHDPAMRRRMVYAQQGDQTVPVFGFAFADHAIVLH</sequence>
<name>A0A0R2CJ92_9LACO</name>
<dbReference type="PATRIC" id="fig|1423810.4.peg.54"/>
<dbReference type="AlphaFoldDB" id="A0A0R2CJ92"/>
<accession>A0A0R2CJ92</accession>
<reference evidence="1 2" key="1">
    <citation type="journal article" date="2015" name="Genome Announc.">
        <title>Expanding the biotechnology potential of lactobacilli through comparative genomics of 213 strains and associated genera.</title>
        <authorList>
            <person name="Sun Z."/>
            <person name="Harris H.M."/>
            <person name="McCann A."/>
            <person name="Guo C."/>
            <person name="Argimon S."/>
            <person name="Zhang W."/>
            <person name="Yang X."/>
            <person name="Jeffery I.B."/>
            <person name="Cooney J.C."/>
            <person name="Kagawa T.F."/>
            <person name="Liu W."/>
            <person name="Song Y."/>
            <person name="Salvetti E."/>
            <person name="Wrobel A."/>
            <person name="Rasinkangas P."/>
            <person name="Parkhill J."/>
            <person name="Rea M.C."/>
            <person name="O'Sullivan O."/>
            <person name="Ritari J."/>
            <person name="Douillard F.P."/>
            <person name="Paul Ross R."/>
            <person name="Yang R."/>
            <person name="Briner A.E."/>
            <person name="Felis G.E."/>
            <person name="de Vos W.M."/>
            <person name="Barrangou R."/>
            <person name="Klaenhammer T.R."/>
            <person name="Caufield P.W."/>
            <person name="Cui Y."/>
            <person name="Zhang H."/>
            <person name="O'Toole P.W."/>
        </authorList>
    </citation>
    <scope>NUCLEOTIDE SEQUENCE [LARGE SCALE GENOMIC DNA]</scope>
    <source>
        <strain evidence="1 2">DSM 22698</strain>
    </source>
</reference>
<evidence type="ECO:0000313" key="2">
    <source>
        <dbReference type="Proteomes" id="UP000051789"/>
    </source>
</evidence>
<dbReference type="EMBL" id="AYZK01000001">
    <property type="protein sequence ID" value="KRM87779.1"/>
    <property type="molecule type" value="Genomic_DNA"/>
</dbReference>